<comment type="subcellular location">
    <subcellularLocation>
        <location evidence="1 7 8">Cytoplasm</location>
    </subcellularLocation>
</comment>
<keyword evidence="7 8" id="KW-0961">Cell wall biogenesis/degradation</keyword>
<dbReference type="InterPro" id="IPR013221">
    <property type="entry name" value="Mur_ligase_cen"/>
</dbReference>
<evidence type="ECO:0000256" key="8">
    <source>
        <dbReference type="RuleBase" id="RU003664"/>
    </source>
</evidence>
<evidence type="ECO:0000259" key="10">
    <source>
        <dbReference type="Pfam" id="PF08245"/>
    </source>
</evidence>
<accession>A0A4R1G939</accession>
<evidence type="ECO:0000313" key="12">
    <source>
        <dbReference type="Proteomes" id="UP000294546"/>
    </source>
</evidence>
<evidence type="ECO:0000256" key="4">
    <source>
        <dbReference type="ARBA" id="ARBA00022598"/>
    </source>
</evidence>
<evidence type="ECO:0000256" key="6">
    <source>
        <dbReference type="ARBA" id="ARBA00022840"/>
    </source>
</evidence>
<dbReference type="Gene3D" id="3.40.50.720">
    <property type="entry name" value="NAD(P)-binding Rossmann-like Domain"/>
    <property type="match status" value="1"/>
</dbReference>
<dbReference type="AlphaFoldDB" id="A0A4R1G939"/>
<evidence type="ECO:0000256" key="3">
    <source>
        <dbReference type="ARBA" id="ARBA00022490"/>
    </source>
</evidence>
<dbReference type="GO" id="GO:0008764">
    <property type="term" value="F:UDP-N-acetylmuramoylalanine-D-glutamate ligase activity"/>
    <property type="evidence" value="ECO:0007669"/>
    <property type="project" value="UniProtKB-UniRule"/>
</dbReference>
<dbReference type="GO" id="GO:0008360">
    <property type="term" value="P:regulation of cell shape"/>
    <property type="evidence" value="ECO:0007669"/>
    <property type="project" value="UniProtKB-KW"/>
</dbReference>
<comment type="catalytic activity">
    <reaction evidence="7 8">
        <text>UDP-N-acetyl-alpha-D-muramoyl-L-alanine + D-glutamate + ATP = UDP-N-acetyl-alpha-D-muramoyl-L-alanyl-D-glutamate + ADP + phosphate + H(+)</text>
        <dbReference type="Rhea" id="RHEA:16429"/>
        <dbReference type="ChEBI" id="CHEBI:15378"/>
        <dbReference type="ChEBI" id="CHEBI:29986"/>
        <dbReference type="ChEBI" id="CHEBI:30616"/>
        <dbReference type="ChEBI" id="CHEBI:43474"/>
        <dbReference type="ChEBI" id="CHEBI:83898"/>
        <dbReference type="ChEBI" id="CHEBI:83900"/>
        <dbReference type="ChEBI" id="CHEBI:456216"/>
        <dbReference type="EC" id="6.3.2.9"/>
    </reaction>
</comment>
<dbReference type="Proteomes" id="UP000294546">
    <property type="component" value="Unassembled WGS sequence"/>
</dbReference>
<reference evidence="11 12" key="1">
    <citation type="submission" date="2019-03" db="EMBL/GenBank/DDBJ databases">
        <title>Genomic Encyclopedia of Archaeal and Bacterial Type Strains, Phase II (KMG-II): from individual species to whole genera.</title>
        <authorList>
            <person name="Goeker M."/>
        </authorList>
    </citation>
    <scope>NUCLEOTIDE SEQUENCE [LARGE SCALE GENOMIC DNA]</scope>
    <source>
        <strain evidence="11 12">DSM 27697</strain>
    </source>
</reference>
<dbReference type="OrthoDB" id="9809796at2"/>
<feature type="domain" description="Mur ligase central" evidence="10">
    <location>
        <begin position="114"/>
        <end position="285"/>
    </location>
</feature>
<comment type="function">
    <text evidence="7 8">Cell wall formation. Catalyzes the addition of glutamate to the nucleotide precursor UDP-N-acetylmuramoyl-L-alanine (UMA).</text>
</comment>
<dbReference type="PANTHER" id="PTHR43692">
    <property type="entry name" value="UDP-N-ACETYLMURAMOYLALANINE--D-GLUTAMATE LIGASE"/>
    <property type="match status" value="1"/>
</dbReference>
<dbReference type="Pfam" id="PF02875">
    <property type="entry name" value="Mur_ligase_C"/>
    <property type="match status" value="1"/>
</dbReference>
<dbReference type="Pfam" id="PF21799">
    <property type="entry name" value="MurD-like_N"/>
    <property type="match status" value="1"/>
</dbReference>
<dbReference type="InterPro" id="IPR036565">
    <property type="entry name" value="Mur-like_cat_sf"/>
</dbReference>
<keyword evidence="4 7" id="KW-0436">Ligase</keyword>
<dbReference type="PANTHER" id="PTHR43692:SF1">
    <property type="entry name" value="UDP-N-ACETYLMURAMOYLALANINE--D-GLUTAMATE LIGASE"/>
    <property type="match status" value="1"/>
</dbReference>
<comment type="pathway">
    <text evidence="2 7 8">Cell wall biogenesis; peptidoglycan biosynthesis.</text>
</comment>
<name>A0A4R1G939_9GAMM</name>
<proteinExistence type="inferred from homology"/>
<dbReference type="SUPFAM" id="SSF53244">
    <property type="entry name" value="MurD-like peptide ligases, peptide-binding domain"/>
    <property type="match status" value="1"/>
</dbReference>
<dbReference type="Pfam" id="PF08245">
    <property type="entry name" value="Mur_ligase_M"/>
    <property type="match status" value="1"/>
</dbReference>
<keyword evidence="7 8" id="KW-0133">Cell shape</keyword>
<keyword evidence="12" id="KW-1185">Reference proteome</keyword>
<feature type="domain" description="Mur ligase C-terminal" evidence="9">
    <location>
        <begin position="308"/>
        <end position="425"/>
    </location>
</feature>
<dbReference type="GO" id="GO:0009252">
    <property type="term" value="P:peptidoglycan biosynthetic process"/>
    <property type="evidence" value="ECO:0007669"/>
    <property type="project" value="UniProtKB-UniRule"/>
</dbReference>
<comment type="caution">
    <text evidence="11">The sequence shown here is derived from an EMBL/GenBank/DDBJ whole genome shotgun (WGS) entry which is preliminary data.</text>
</comment>
<dbReference type="SUPFAM" id="SSF51984">
    <property type="entry name" value="MurCD N-terminal domain"/>
    <property type="match status" value="1"/>
</dbReference>
<dbReference type="NCBIfam" id="TIGR01087">
    <property type="entry name" value="murD"/>
    <property type="match status" value="1"/>
</dbReference>
<dbReference type="EC" id="6.3.2.9" evidence="7 8"/>
<dbReference type="UniPathway" id="UPA00219"/>
<dbReference type="InterPro" id="IPR005762">
    <property type="entry name" value="MurD"/>
</dbReference>
<keyword evidence="5 7" id="KW-0547">Nucleotide-binding</keyword>
<dbReference type="GO" id="GO:0005737">
    <property type="term" value="C:cytoplasm"/>
    <property type="evidence" value="ECO:0007669"/>
    <property type="project" value="UniProtKB-SubCell"/>
</dbReference>
<evidence type="ECO:0000256" key="2">
    <source>
        <dbReference type="ARBA" id="ARBA00004752"/>
    </source>
</evidence>
<dbReference type="GO" id="GO:0005524">
    <property type="term" value="F:ATP binding"/>
    <property type="evidence" value="ECO:0007669"/>
    <property type="project" value="UniProtKB-UniRule"/>
</dbReference>
<evidence type="ECO:0000256" key="7">
    <source>
        <dbReference type="HAMAP-Rule" id="MF_00639"/>
    </source>
</evidence>
<keyword evidence="7 8" id="KW-0131">Cell cycle</keyword>
<dbReference type="Gene3D" id="3.90.190.20">
    <property type="entry name" value="Mur ligase, C-terminal domain"/>
    <property type="match status" value="1"/>
</dbReference>
<keyword evidence="3 7" id="KW-0963">Cytoplasm</keyword>
<dbReference type="InterPro" id="IPR036615">
    <property type="entry name" value="Mur_ligase_C_dom_sf"/>
</dbReference>
<evidence type="ECO:0000256" key="1">
    <source>
        <dbReference type="ARBA" id="ARBA00004496"/>
    </source>
</evidence>
<keyword evidence="7 8" id="KW-0132">Cell division</keyword>
<comment type="similarity">
    <text evidence="7">Belongs to the MurCDEF family.</text>
</comment>
<keyword evidence="6 7" id="KW-0067">ATP-binding</keyword>
<gene>
    <name evidence="7" type="primary">murD</name>
    <name evidence="11" type="ORF">CLV83_4049</name>
</gene>
<feature type="binding site" evidence="7">
    <location>
        <begin position="116"/>
        <end position="122"/>
    </location>
    <ligand>
        <name>ATP</name>
        <dbReference type="ChEBI" id="CHEBI:30616"/>
    </ligand>
</feature>
<evidence type="ECO:0000259" key="9">
    <source>
        <dbReference type="Pfam" id="PF02875"/>
    </source>
</evidence>
<dbReference type="EMBL" id="SMFU01000013">
    <property type="protein sequence ID" value="TCK02995.1"/>
    <property type="molecule type" value="Genomic_DNA"/>
</dbReference>
<dbReference type="GO" id="GO:0071555">
    <property type="term" value="P:cell wall organization"/>
    <property type="evidence" value="ECO:0007669"/>
    <property type="project" value="UniProtKB-KW"/>
</dbReference>
<dbReference type="SUPFAM" id="SSF53623">
    <property type="entry name" value="MurD-like peptide ligases, catalytic domain"/>
    <property type="match status" value="1"/>
</dbReference>
<sequence>MSLIATDNKRVVIGLGQTGMACARYLFARGLAFFACDTRDNPPAAEEFRRQFPGVPLYCGALDADLLSQASEMLLSPGVGQADPAIRQAVERGVRLSGDIDLFCQQAKAPIVAITGSNAKSTVTTLVGEMALAAGLNVRVGGNLGTPVLDLLDDSAELYVLELSSFQLETTNDLRAAAATVLNISPDHLDRYDSIQGYHAAKHRIYRGCGCAVTNRDDALTQPLVATGTKIRSFGLSKPDLNQFGLMEHQGVTWLARGMQPLLDVREMKIRGSHNQANALAALALGEAVGLPMASMLEALKSFAGLKHRCQWVASKCGAQWYNDTKGTNVGATLAALNGLGATLAGDEKIILIAGGVGKGQSFDELEKPMGLFGRELVLIGEDGPNIAAAINSVPHRFATSMADAVAQANEIAQAGDVVLLSPACASFDMFSGYPARGDAFVAAVEELTCD</sequence>
<dbReference type="HAMAP" id="MF_00639">
    <property type="entry name" value="MurD"/>
    <property type="match status" value="1"/>
</dbReference>
<keyword evidence="7 8" id="KW-0573">Peptidoglycan synthesis</keyword>
<dbReference type="Gene3D" id="3.40.1190.10">
    <property type="entry name" value="Mur-like, catalytic domain"/>
    <property type="match status" value="1"/>
</dbReference>
<dbReference type="GO" id="GO:0051301">
    <property type="term" value="P:cell division"/>
    <property type="evidence" value="ECO:0007669"/>
    <property type="project" value="UniProtKB-KW"/>
</dbReference>
<protein>
    <recommendedName>
        <fullName evidence="7 8">UDP-N-acetylmuramoylalanine--D-glutamate ligase</fullName>
        <ecNumber evidence="7 8">6.3.2.9</ecNumber>
    </recommendedName>
    <alternativeName>
        <fullName evidence="7">D-glutamic acid-adding enzyme</fullName>
    </alternativeName>
    <alternativeName>
        <fullName evidence="7">UDP-N-acetylmuramoyl-L-alanyl-D-glutamate synthetase</fullName>
    </alternativeName>
</protein>
<evidence type="ECO:0000313" key="11">
    <source>
        <dbReference type="EMBL" id="TCK02995.1"/>
    </source>
</evidence>
<dbReference type="RefSeq" id="WP_132296917.1">
    <property type="nucleotide sequence ID" value="NZ_SMFU01000013.1"/>
</dbReference>
<organism evidence="11 12">
    <name type="scientific">Marinobacterium mangrovicola</name>
    <dbReference type="NCBI Taxonomy" id="1476959"/>
    <lineage>
        <taxon>Bacteria</taxon>
        <taxon>Pseudomonadati</taxon>
        <taxon>Pseudomonadota</taxon>
        <taxon>Gammaproteobacteria</taxon>
        <taxon>Oceanospirillales</taxon>
        <taxon>Oceanospirillaceae</taxon>
        <taxon>Marinobacterium</taxon>
    </lineage>
</organism>
<evidence type="ECO:0000256" key="5">
    <source>
        <dbReference type="ARBA" id="ARBA00022741"/>
    </source>
</evidence>
<dbReference type="InterPro" id="IPR004101">
    <property type="entry name" value="Mur_ligase_C"/>
</dbReference>